<gene>
    <name evidence="2" type="ORF">MMG00_00305</name>
</gene>
<reference evidence="2 3" key="1">
    <citation type="submission" date="2022-03" db="EMBL/GenBank/DDBJ databases">
        <title>Ignatzschineria rhizosphaerae HR5S32.</title>
        <authorList>
            <person name="Sun J.Q."/>
            <person name="Feng J.Y."/>
        </authorList>
    </citation>
    <scope>NUCLEOTIDE SEQUENCE [LARGE SCALE GENOMIC DNA]</scope>
    <source>
        <strain evidence="2 3">HR5S32</strain>
    </source>
</reference>
<keyword evidence="3" id="KW-1185">Reference proteome</keyword>
<evidence type="ECO:0000259" key="1">
    <source>
        <dbReference type="Pfam" id="PF07883"/>
    </source>
</evidence>
<name>A0ABY3X3U7_9GAMM</name>
<organism evidence="2 3">
    <name type="scientific">Ignatzschineria rhizosphaerae</name>
    <dbReference type="NCBI Taxonomy" id="2923279"/>
    <lineage>
        <taxon>Bacteria</taxon>
        <taxon>Pseudomonadati</taxon>
        <taxon>Pseudomonadota</taxon>
        <taxon>Gammaproteobacteria</taxon>
        <taxon>Cardiobacteriales</taxon>
        <taxon>Ignatzschineriaceae</taxon>
        <taxon>Ignatzschineria</taxon>
    </lineage>
</organism>
<protein>
    <submittedName>
        <fullName evidence="2">Cupin domain-containing protein</fullName>
    </submittedName>
</protein>
<dbReference type="Gene3D" id="2.60.120.10">
    <property type="entry name" value="Jelly Rolls"/>
    <property type="match status" value="1"/>
</dbReference>
<proteinExistence type="predicted"/>
<sequence length="110" mass="12999">MDYPVSDITHINELEISKIIPDLPKPFIILFERHDISVELFRPDKVDQQTPHDRDEIYIISSGSGTFRRETEYINFTAGDFIFVARGKDHRFESFTDDFRTWVIFFGPKI</sequence>
<dbReference type="EMBL" id="CP093379">
    <property type="protein sequence ID" value="UNM96364.1"/>
    <property type="molecule type" value="Genomic_DNA"/>
</dbReference>
<dbReference type="Pfam" id="PF07883">
    <property type="entry name" value="Cupin_2"/>
    <property type="match status" value="1"/>
</dbReference>
<dbReference type="CDD" id="cd02208">
    <property type="entry name" value="cupin_RmlC-like"/>
    <property type="match status" value="1"/>
</dbReference>
<accession>A0ABY3X3U7</accession>
<dbReference type="InterPro" id="IPR011051">
    <property type="entry name" value="RmlC_Cupin_sf"/>
</dbReference>
<evidence type="ECO:0000313" key="2">
    <source>
        <dbReference type="EMBL" id="UNM96364.1"/>
    </source>
</evidence>
<dbReference type="SUPFAM" id="SSF51182">
    <property type="entry name" value="RmlC-like cupins"/>
    <property type="match status" value="1"/>
</dbReference>
<dbReference type="InterPro" id="IPR013096">
    <property type="entry name" value="Cupin_2"/>
</dbReference>
<dbReference type="RefSeq" id="WP_242149808.1">
    <property type="nucleotide sequence ID" value="NZ_CP093379.1"/>
</dbReference>
<evidence type="ECO:0000313" key="3">
    <source>
        <dbReference type="Proteomes" id="UP000829542"/>
    </source>
</evidence>
<feature type="domain" description="Cupin type-2" evidence="1">
    <location>
        <begin position="41"/>
        <end position="94"/>
    </location>
</feature>
<dbReference type="Proteomes" id="UP000829542">
    <property type="component" value="Chromosome"/>
</dbReference>
<dbReference type="InterPro" id="IPR014710">
    <property type="entry name" value="RmlC-like_jellyroll"/>
</dbReference>